<name>A0A1V2ER40_9SPHN</name>
<sequence length="457" mass="49442">MGELVLAGLDALVRELTLFAAVGFLIGGIDDLLIDLTWLSHRLRQGTTRRPLRDLRHPRVPGRLAVFVPAWDEAPVIGAMLRTALARFEHSNFRLYVGCYPNDGATLDAVAAVAEHDSRVRPVIGDKPGPTTKADNLNAMWRALRDDDAAAGVATRAVVLHDAEDVVHPFELVVFDALIDRYPLVQIPVLPLIDPAARLISGHYADEFAESHSRQMVLRAALGAGLPLSGVGCAISTELLASLEERHGTPFDQTSLTEDYELGLRAGALGFSACFARVEDANGRLIAVRAFFPATLEAAVRQKGRWMTGIALAGWDRIGWARAPQVADHWMRMRDRRGPLAVVALAAAYLAILGWGLAAVAHVATGIAAPPVGPGLRLVLTVNAGLLAWRLVCRFVATQRTYGWREGLWSVPRAIVANIIAMLAAIRAVGQYLRILAGAPPRWDKTAHVFPDELAAS</sequence>
<feature type="transmembrane region" description="Helical" evidence="1">
    <location>
        <begin position="414"/>
        <end position="433"/>
    </location>
</feature>
<evidence type="ECO:0000313" key="3">
    <source>
        <dbReference type="Proteomes" id="UP000188729"/>
    </source>
</evidence>
<feature type="transmembrane region" description="Helical" evidence="1">
    <location>
        <begin position="340"/>
        <end position="363"/>
    </location>
</feature>
<dbReference type="Proteomes" id="UP000188729">
    <property type="component" value="Unassembled WGS sequence"/>
</dbReference>
<organism evidence="2 3">
    <name type="scientific">Sphingomonas jeddahensis</name>
    <dbReference type="NCBI Taxonomy" id="1915074"/>
    <lineage>
        <taxon>Bacteria</taxon>
        <taxon>Pseudomonadati</taxon>
        <taxon>Pseudomonadota</taxon>
        <taxon>Alphaproteobacteria</taxon>
        <taxon>Sphingomonadales</taxon>
        <taxon>Sphingomonadaceae</taxon>
        <taxon>Sphingomonas</taxon>
    </lineage>
</organism>
<dbReference type="SUPFAM" id="SSF53448">
    <property type="entry name" value="Nucleotide-diphospho-sugar transferases"/>
    <property type="match status" value="1"/>
</dbReference>
<dbReference type="EMBL" id="MPSB01000017">
    <property type="protein sequence ID" value="ONF95060.1"/>
    <property type="molecule type" value="Genomic_DNA"/>
</dbReference>
<keyword evidence="1" id="KW-0472">Membrane</keyword>
<reference evidence="2 3" key="1">
    <citation type="submission" date="2016-11" db="EMBL/GenBank/DDBJ databases">
        <title>Genome sequence of Sphingomonas jeddahensis G39.</title>
        <authorList>
            <person name="Poehlein A."/>
            <person name="Wuebbeler J.H."/>
            <person name="Steinbuechel A."/>
            <person name="Daniel R."/>
        </authorList>
    </citation>
    <scope>NUCLEOTIDE SEQUENCE [LARGE SCALE GENOMIC DNA]</scope>
    <source>
        <strain evidence="2 3">G39</strain>
    </source>
</reference>
<dbReference type="InterPro" id="IPR029044">
    <property type="entry name" value="Nucleotide-diphossugar_trans"/>
</dbReference>
<dbReference type="Pfam" id="PF13641">
    <property type="entry name" value="Glyco_tranf_2_3"/>
    <property type="match status" value="1"/>
</dbReference>
<evidence type="ECO:0000313" key="2">
    <source>
        <dbReference type="EMBL" id="ONF95060.1"/>
    </source>
</evidence>
<keyword evidence="1" id="KW-0812">Transmembrane</keyword>
<dbReference type="Gene3D" id="3.90.550.10">
    <property type="entry name" value="Spore Coat Polysaccharide Biosynthesis Protein SpsA, Chain A"/>
    <property type="match status" value="1"/>
</dbReference>
<keyword evidence="1" id="KW-1133">Transmembrane helix</keyword>
<protein>
    <submittedName>
        <fullName evidence="2">Bacteriophage N4 adsorption protein B</fullName>
    </submittedName>
</protein>
<keyword evidence="3" id="KW-1185">Reference proteome</keyword>
<proteinExistence type="predicted"/>
<accession>A0A1V2ER40</accession>
<comment type="caution">
    <text evidence="2">The sequence shown here is derived from an EMBL/GenBank/DDBJ whole genome shotgun (WGS) entry which is preliminary data.</text>
</comment>
<dbReference type="OrthoDB" id="5294733at2"/>
<feature type="transmembrane region" description="Helical" evidence="1">
    <location>
        <begin position="375"/>
        <end position="393"/>
    </location>
</feature>
<dbReference type="AlphaFoldDB" id="A0A1V2ER40"/>
<dbReference type="STRING" id="1915074.SPHI_27630"/>
<evidence type="ECO:0000256" key="1">
    <source>
        <dbReference type="SAM" id="Phobius"/>
    </source>
</evidence>
<dbReference type="NCBIfam" id="NF011307">
    <property type="entry name" value="PRK14716.1-5"/>
    <property type="match status" value="1"/>
</dbReference>
<feature type="transmembrane region" description="Helical" evidence="1">
    <location>
        <begin position="16"/>
        <end position="39"/>
    </location>
</feature>
<gene>
    <name evidence="2" type="ORF">SPHI_27630</name>
</gene>